<protein>
    <submittedName>
        <fullName evidence="1">Uncharacterized protein</fullName>
    </submittedName>
</protein>
<accession>A0A6S6RCY2</accession>
<dbReference type="RefSeq" id="WP_184096095.1">
    <property type="nucleotide sequence ID" value="NZ_AP023367.1"/>
</dbReference>
<dbReference type="Proteomes" id="UP000515561">
    <property type="component" value="Chromosome"/>
</dbReference>
<gene>
    <name evidence="1" type="ORF">acsn021_43840</name>
</gene>
<reference evidence="1 2" key="1">
    <citation type="journal article" date="2016" name="Int. J. Syst. Evol. Microbiol.">
        <title>Descriptions of Anaerotaenia torta gen. nov., sp. nov. and Anaerocolumna cellulosilytica gen. nov., sp. nov. isolated from a methanogenic reactor of cattle waste.</title>
        <authorList>
            <person name="Uek A."/>
            <person name="Ohtaki Y."/>
            <person name="Kaku N."/>
            <person name="Ueki K."/>
        </authorList>
    </citation>
    <scope>NUCLEOTIDE SEQUENCE [LARGE SCALE GENOMIC DNA]</scope>
    <source>
        <strain evidence="1 2">SN021</strain>
    </source>
</reference>
<sequence>MNILEIKQTMIDKGIPKEVMEQFVFPESKDETPEEKIAFVNQMDNLLSKVQILSVMEEQGCNKNEPTAVFMLKLKDKSIGERIKILNAMGINEFARSRLNDDGTLSIFWDFEENGKYICVCPCMNTLSKSTTVSLTYCGCCSGHVKYHIENSLGVKLRLKETVSSPISSNGEKQCEHLFEII</sequence>
<evidence type="ECO:0000313" key="2">
    <source>
        <dbReference type="Proteomes" id="UP000515561"/>
    </source>
</evidence>
<dbReference type="EMBL" id="AP023367">
    <property type="protein sequence ID" value="BCJ96815.1"/>
    <property type="molecule type" value="Genomic_DNA"/>
</dbReference>
<organism evidence="1 2">
    <name type="scientific">Anaerocolumna cellulosilytica</name>
    <dbReference type="NCBI Taxonomy" id="433286"/>
    <lineage>
        <taxon>Bacteria</taxon>
        <taxon>Bacillati</taxon>
        <taxon>Bacillota</taxon>
        <taxon>Clostridia</taxon>
        <taxon>Lachnospirales</taxon>
        <taxon>Lachnospiraceae</taxon>
        <taxon>Anaerocolumna</taxon>
    </lineage>
</organism>
<evidence type="ECO:0000313" key="1">
    <source>
        <dbReference type="EMBL" id="BCJ96815.1"/>
    </source>
</evidence>
<proteinExistence type="predicted"/>
<name>A0A6S6RCY2_9FIRM</name>
<keyword evidence="2" id="KW-1185">Reference proteome</keyword>
<dbReference type="AlphaFoldDB" id="A0A6S6RCY2"/>
<dbReference type="KEGG" id="acel:acsn021_43840"/>